<evidence type="ECO:0000313" key="9">
    <source>
        <dbReference type="EMBL" id="MBL6449915.1"/>
    </source>
</evidence>
<feature type="domain" description="PAC" evidence="8">
    <location>
        <begin position="208"/>
        <end position="262"/>
    </location>
</feature>
<comment type="catalytic activity">
    <reaction evidence="1">
        <text>ATP + protein L-histidine = ADP + protein N-phospho-L-histidine.</text>
        <dbReference type="EC" id="2.7.13.3"/>
    </reaction>
</comment>
<evidence type="ECO:0000256" key="3">
    <source>
        <dbReference type="ARBA" id="ARBA00022553"/>
    </source>
</evidence>
<dbReference type="SMART" id="SM00387">
    <property type="entry name" value="HATPase_c"/>
    <property type="match status" value="1"/>
</dbReference>
<dbReference type="Gene3D" id="1.10.287.130">
    <property type="match status" value="1"/>
</dbReference>
<dbReference type="InterPro" id="IPR036097">
    <property type="entry name" value="HisK_dim/P_sf"/>
</dbReference>
<feature type="domain" description="PAS" evidence="7">
    <location>
        <begin position="523"/>
        <end position="577"/>
    </location>
</feature>
<dbReference type="PANTHER" id="PTHR43304">
    <property type="entry name" value="PHYTOCHROME-LIKE PROTEIN CPH1"/>
    <property type="match status" value="1"/>
</dbReference>
<feature type="domain" description="PAS" evidence="7">
    <location>
        <begin position="284"/>
        <end position="326"/>
    </location>
</feature>
<name>A0A937KGX7_9BACT</name>
<dbReference type="SMART" id="SM00388">
    <property type="entry name" value="HisKA"/>
    <property type="match status" value="1"/>
</dbReference>
<protein>
    <recommendedName>
        <fullName evidence="2">histidine kinase</fullName>
        <ecNumber evidence="2">2.7.13.3</ecNumber>
    </recommendedName>
</protein>
<dbReference type="RefSeq" id="WP_202859448.1">
    <property type="nucleotide sequence ID" value="NZ_JAEUGD010000067.1"/>
</dbReference>
<dbReference type="CDD" id="cd00130">
    <property type="entry name" value="PAS"/>
    <property type="match status" value="2"/>
</dbReference>
<feature type="domain" description="PAS" evidence="7">
    <location>
        <begin position="11"/>
        <end position="54"/>
    </location>
</feature>
<dbReference type="SMART" id="SM00086">
    <property type="entry name" value="PAC"/>
    <property type="match status" value="4"/>
</dbReference>
<reference evidence="9" key="1">
    <citation type="submission" date="2021-01" db="EMBL/GenBank/DDBJ databases">
        <title>Fulvivirga kasyanovii gen. nov., sp nov., a novel member of the phylum Bacteroidetes isolated from seawater in a mussel farm.</title>
        <authorList>
            <person name="Zhao L.-H."/>
            <person name="Wang Z.-J."/>
        </authorList>
    </citation>
    <scope>NUCLEOTIDE SEQUENCE</scope>
    <source>
        <strain evidence="9">29W222</strain>
    </source>
</reference>
<evidence type="ECO:0000256" key="5">
    <source>
        <dbReference type="ARBA" id="ARBA00022777"/>
    </source>
</evidence>
<organism evidence="9 10">
    <name type="scientific">Fulvivirga marina</name>
    <dbReference type="NCBI Taxonomy" id="2494733"/>
    <lineage>
        <taxon>Bacteria</taxon>
        <taxon>Pseudomonadati</taxon>
        <taxon>Bacteroidota</taxon>
        <taxon>Cytophagia</taxon>
        <taxon>Cytophagales</taxon>
        <taxon>Fulvivirgaceae</taxon>
        <taxon>Fulvivirga</taxon>
    </lineage>
</organism>
<dbReference type="AlphaFoldDB" id="A0A937KGX7"/>
<dbReference type="SUPFAM" id="SSF55785">
    <property type="entry name" value="PYP-like sensor domain (PAS domain)"/>
    <property type="match status" value="4"/>
</dbReference>
<evidence type="ECO:0000259" key="8">
    <source>
        <dbReference type="PROSITE" id="PS50113"/>
    </source>
</evidence>
<dbReference type="InterPro" id="IPR013655">
    <property type="entry name" value="PAS_fold_3"/>
</dbReference>
<evidence type="ECO:0000259" key="7">
    <source>
        <dbReference type="PROSITE" id="PS50112"/>
    </source>
</evidence>
<feature type="domain" description="PAC" evidence="8">
    <location>
        <begin position="469"/>
        <end position="522"/>
    </location>
</feature>
<dbReference type="InterPro" id="IPR005467">
    <property type="entry name" value="His_kinase_dom"/>
</dbReference>
<dbReference type="Pfam" id="PF08447">
    <property type="entry name" value="PAS_3"/>
    <property type="match status" value="2"/>
</dbReference>
<dbReference type="PROSITE" id="PS50112">
    <property type="entry name" value="PAS"/>
    <property type="match status" value="4"/>
</dbReference>
<keyword evidence="3" id="KW-0597">Phosphoprotein</keyword>
<dbReference type="PANTHER" id="PTHR43304:SF1">
    <property type="entry name" value="PAC DOMAIN-CONTAINING PROTEIN"/>
    <property type="match status" value="1"/>
</dbReference>
<dbReference type="InterPro" id="IPR000700">
    <property type="entry name" value="PAS-assoc_C"/>
</dbReference>
<dbReference type="Pfam" id="PF00512">
    <property type="entry name" value="HisKA"/>
    <property type="match status" value="1"/>
</dbReference>
<dbReference type="InterPro" id="IPR003661">
    <property type="entry name" value="HisK_dim/P_dom"/>
</dbReference>
<dbReference type="SUPFAM" id="SSF55874">
    <property type="entry name" value="ATPase domain of HSP90 chaperone/DNA topoisomerase II/histidine kinase"/>
    <property type="match status" value="1"/>
</dbReference>
<dbReference type="InterPro" id="IPR001610">
    <property type="entry name" value="PAC"/>
</dbReference>
<dbReference type="EMBL" id="JAEUGD010000067">
    <property type="protein sequence ID" value="MBL6449915.1"/>
    <property type="molecule type" value="Genomic_DNA"/>
</dbReference>
<dbReference type="GO" id="GO:0000155">
    <property type="term" value="F:phosphorelay sensor kinase activity"/>
    <property type="evidence" value="ECO:0007669"/>
    <property type="project" value="InterPro"/>
</dbReference>
<dbReference type="Pfam" id="PF13426">
    <property type="entry name" value="PAS_9"/>
    <property type="match status" value="1"/>
</dbReference>
<dbReference type="PRINTS" id="PR00344">
    <property type="entry name" value="BCTRLSENSOR"/>
</dbReference>
<evidence type="ECO:0000256" key="4">
    <source>
        <dbReference type="ARBA" id="ARBA00022679"/>
    </source>
</evidence>
<dbReference type="PROSITE" id="PS50113">
    <property type="entry name" value="PAC"/>
    <property type="match status" value="3"/>
</dbReference>
<sequence>MNELNTGRFILNDFIEENAEAIFIVDNNFRLVSWNRRCYELLGIGKEIAIGQELGSVAPVFDDQYFKMLAQKAMTSRSSIAKKSYTISATEFSTYVVPSFSPIRLSELEDRGCMVILRQTELSERPSKFKPLIAESPIATAIYRPDGSPTYFNKAYSQLWGATKGMSDVVIKYYNIFEDEQLEELGLTAFIRKAFLGEATEIPPIAYNPYDTASIRRLGLRQRKYVKGHVFPIKDEFGEVEEVVMVLSDITFQKQAEEILTDTHLKFQMLTLGLPGVIYEYEQQADGFSRFKYISQGCNEMFGFSPEEIMKDASLLNKTIHPDDLEGFLRTSGGSSSKNSEWQWEGRILVEGKEKWIEGKSSPTMQKDGTIIRYGLLLDITDKKEVEKRYKLTEERLQLALRGAELGLWEWDLRDKKTIFNKAWAAKYGYSHQELELQFDDWGKLIHPEDFPYVKQKLTDHLKGNTEYFEAEYRFRTKGGSYRWILDKGRAVHRDQRGRVTKASGTYLDINEKKSSQLLIQRNEQLFTQLFENSPLGIVLLDEQHRVIQMNQGFKDMFGYSTKDIIGNQLNNILVPKGFQQEAIDINLLTVSGKVGTLESHRTHKNGSLVPVIIYGVPVTLDNKTIGIYGIYVDISARTRAENELQIRNNELDHFVYKVSHDLRAPLSSILGLVNLAQHQENDDDLLQYIGLIENRVKQLDHFINDVLSHSKNLKLAITVDPINFNDMIEGCFTDLSYLPNAQKVNIKTDISSNLFYSDRWRINEIFRNLISNAIKYLNPDIDDPYVEIEIEVTDDLANIRFRDNGIGIEEDTLPKVFEMFYRATEYSEGSGIGLYIVKNAIEKLGGKIKIESLHQVGTFFDITVPNSKEAWLENENEK</sequence>
<dbReference type="InterPro" id="IPR035965">
    <property type="entry name" value="PAS-like_dom_sf"/>
</dbReference>
<comment type="caution">
    <text evidence="9">The sequence shown here is derived from an EMBL/GenBank/DDBJ whole genome shotgun (WGS) entry which is preliminary data.</text>
</comment>
<dbReference type="Gene3D" id="3.30.565.10">
    <property type="entry name" value="Histidine kinase-like ATPase, C-terminal domain"/>
    <property type="match status" value="1"/>
</dbReference>
<accession>A0A937KGX7</accession>
<dbReference type="Gene3D" id="3.30.450.20">
    <property type="entry name" value="PAS domain"/>
    <property type="match status" value="5"/>
</dbReference>
<evidence type="ECO:0000256" key="1">
    <source>
        <dbReference type="ARBA" id="ARBA00000085"/>
    </source>
</evidence>
<gene>
    <name evidence="9" type="ORF">JMN32_26620</name>
</gene>
<dbReference type="InterPro" id="IPR052162">
    <property type="entry name" value="Sensor_kinase/Photoreceptor"/>
</dbReference>
<dbReference type="Pfam" id="PF02518">
    <property type="entry name" value="HATPase_c"/>
    <property type="match status" value="1"/>
</dbReference>
<feature type="domain" description="Histidine kinase" evidence="6">
    <location>
        <begin position="658"/>
        <end position="869"/>
    </location>
</feature>
<keyword evidence="10" id="KW-1185">Reference proteome</keyword>
<keyword evidence="4" id="KW-0808">Transferase</keyword>
<dbReference type="NCBIfam" id="TIGR00229">
    <property type="entry name" value="sensory_box"/>
    <property type="match status" value="3"/>
</dbReference>
<dbReference type="EC" id="2.7.13.3" evidence="2"/>
<proteinExistence type="predicted"/>
<evidence type="ECO:0000259" key="6">
    <source>
        <dbReference type="PROSITE" id="PS50109"/>
    </source>
</evidence>
<dbReference type="InterPro" id="IPR003594">
    <property type="entry name" value="HATPase_dom"/>
</dbReference>
<dbReference type="Proteomes" id="UP000614216">
    <property type="component" value="Unassembled WGS sequence"/>
</dbReference>
<dbReference type="SUPFAM" id="SSF47384">
    <property type="entry name" value="Homodimeric domain of signal transducing histidine kinase"/>
    <property type="match status" value="1"/>
</dbReference>
<dbReference type="PROSITE" id="PS50109">
    <property type="entry name" value="HIS_KIN"/>
    <property type="match status" value="1"/>
</dbReference>
<dbReference type="SMART" id="SM00091">
    <property type="entry name" value="PAS"/>
    <property type="match status" value="5"/>
</dbReference>
<dbReference type="InterPro" id="IPR036890">
    <property type="entry name" value="HATPase_C_sf"/>
</dbReference>
<dbReference type="Pfam" id="PF13188">
    <property type="entry name" value="PAS_8"/>
    <property type="match status" value="1"/>
</dbReference>
<feature type="domain" description="PAS" evidence="7">
    <location>
        <begin position="393"/>
        <end position="465"/>
    </location>
</feature>
<feature type="domain" description="PAC" evidence="8">
    <location>
        <begin position="338"/>
        <end position="392"/>
    </location>
</feature>
<dbReference type="CDD" id="cd00075">
    <property type="entry name" value="HATPase"/>
    <property type="match status" value="1"/>
</dbReference>
<evidence type="ECO:0000313" key="10">
    <source>
        <dbReference type="Proteomes" id="UP000614216"/>
    </source>
</evidence>
<dbReference type="InterPro" id="IPR000014">
    <property type="entry name" value="PAS"/>
</dbReference>
<keyword evidence="5" id="KW-0418">Kinase</keyword>
<dbReference type="InterPro" id="IPR004358">
    <property type="entry name" value="Sig_transdc_His_kin-like_C"/>
</dbReference>
<evidence type="ECO:0000256" key="2">
    <source>
        <dbReference type="ARBA" id="ARBA00012438"/>
    </source>
</evidence>
<dbReference type="CDD" id="cd00082">
    <property type="entry name" value="HisKA"/>
    <property type="match status" value="1"/>
</dbReference>